<dbReference type="EC" id="2.1.1.72" evidence="2"/>
<evidence type="ECO:0000256" key="8">
    <source>
        <dbReference type="ARBA" id="ARBA00047942"/>
    </source>
</evidence>
<dbReference type="GO" id="GO:0009307">
    <property type="term" value="P:DNA restriction-modification system"/>
    <property type="evidence" value="ECO:0007669"/>
    <property type="project" value="UniProtKB-KW"/>
</dbReference>
<dbReference type="Pfam" id="PF02384">
    <property type="entry name" value="N6_Mtase"/>
    <property type="match status" value="1"/>
</dbReference>
<dbReference type="GO" id="GO:0009007">
    <property type="term" value="F:site-specific DNA-methyltransferase (adenine-specific) activity"/>
    <property type="evidence" value="ECO:0007669"/>
    <property type="project" value="UniProtKB-EC"/>
</dbReference>
<dbReference type="PRINTS" id="PR00507">
    <property type="entry name" value="N12N6MTFRASE"/>
</dbReference>
<proteinExistence type="inferred from homology"/>
<feature type="domain" description="N6 adenine-specific DNA methyltransferase N-terminal" evidence="11">
    <location>
        <begin position="9"/>
        <end position="136"/>
    </location>
</feature>
<dbReference type="InterPro" id="IPR038333">
    <property type="entry name" value="T1MK-like_N_sf"/>
</dbReference>
<dbReference type="PANTHER" id="PTHR42933:SF3">
    <property type="entry name" value="TYPE I RESTRICTION ENZYME MJAVIII METHYLASE SUBUNIT"/>
    <property type="match status" value="1"/>
</dbReference>
<dbReference type="Gene3D" id="1.20.1260.30">
    <property type="match status" value="1"/>
</dbReference>
<evidence type="ECO:0000256" key="5">
    <source>
        <dbReference type="ARBA" id="ARBA00022691"/>
    </source>
</evidence>
<evidence type="ECO:0000256" key="9">
    <source>
        <dbReference type="SAM" id="MobiDB-lite"/>
    </source>
</evidence>
<dbReference type="RefSeq" id="WP_081555080.1">
    <property type="nucleotide sequence ID" value="NZ_MUKV01000006.1"/>
</dbReference>
<dbReference type="GO" id="GO:0008170">
    <property type="term" value="F:N-methyltransferase activity"/>
    <property type="evidence" value="ECO:0007669"/>
    <property type="project" value="InterPro"/>
</dbReference>
<dbReference type="InterPro" id="IPR022749">
    <property type="entry name" value="D12N6_MeTrfase_N"/>
</dbReference>
<evidence type="ECO:0000256" key="7">
    <source>
        <dbReference type="ARBA" id="ARBA00023125"/>
    </source>
</evidence>
<dbReference type="InterPro" id="IPR051537">
    <property type="entry name" value="DNA_Adenine_Mtase"/>
</dbReference>
<dbReference type="SUPFAM" id="SSF116734">
    <property type="entry name" value="DNA methylase specificity domain"/>
    <property type="match status" value="1"/>
</dbReference>
<protein>
    <recommendedName>
        <fullName evidence="2">site-specific DNA-methyltransferase (adenine-specific)</fullName>
        <ecNumber evidence="2">2.1.1.72</ecNumber>
    </recommendedName>
</protein>
<keyword evidence="5" id="KW-0949">S-adenosyl-L-methionine</keyword>
<name>A0A1W0D4Y7_9NEIS</name>
<dbReference type="Gene3D" id="3.90.220.20">
    <property type="entry name" value="DNA methylase specificity domains"/>
    <property type="match status" value="1"/>
</dbReference>
<evidence type="ECO:0000313" key="13">
    <source>
        <dbReference type="Proteomes" id="UP000192721"/>
    </source>
</evidence>
<evidence type="ECO:0000313" key="12">
    <source>
        <dbReference type="EMBL" id="OQS42081.1"/>
    </source>
</evidence>
<dbReference type="GO" id="GO:0032259">
    <property type="term" value="P:methylation"/>
    <property type="evidence" value="ECO:0007669"/>
    <property type="project" value="UniProtKB-KW"/>
</dbReference>
<evidence type="ECO:0000256" key="6">
    <source>
        <dbReference type="ARBA" id="ARBA00022747"/>
    </source>
</evidence>
<dbReference type="InterPro" id="IPR029063">
    <property type="entry name" value="SAM-dependent_MTases_sf"/>
</dbReference>
<evidence type="ECO:0000259" key="11">
    <source>
        <dbReference type="Pfam" id="PF12161"/>
    </source>
</evidence>
<evidence type="ECO:0000256" key="3">
    <source>
        <dbReference type="ARBA" id="ARBA00022603"/>
    </source>
</evidence>
<dbReference type="AlphaFoldDB" id="A0A1W0D4Y7"/>
<dbReference type="Gene3D" id="3.40.50.150">
    <property type="entry name" value="Vaccinia Virus protein VP39"/>
    <property type="match status" value="1"/>
</dbReference>
<evidence type="ECO:0000256" key="2">
    <source>
        <dbReference type="ARBA" id="ARBA00011900"/>
    </source>
</evidence>
<dbReference type="Pfam" id="PF12161">
    <property type="entry name" value="HsdM_N"/>
    <property type="match status" value="1"/>
</dbReference>
<keyword evidence="7" id="KW-0238">DNA-binding</keyword>
<evidence type="ECO:0000256" key="1">
    <source>
        <dbReference type="ARBA" id="ARBA00006594"/>
    </source>
</evidence>
<dbReference type="Proteomes" id="UP000192721">
    <property type="component" value="Unassembled WGS sequence"/>
</dbReference>
<dbReference type="PANTHER" id="PTHR42933">
    <property type="entry name" value="SLR6095 PROTEIN"/>
    <property type="match status" value="1"/>
</dbReference>
<reference evidence="12 13" key="1">
    <citation type="submission" date="2017-02" db="EMBL/GenBank/DDBJ databases">
        <title>Chromobacterium haemolyticum H5244.</title>
        <authorList>
            <person name="Gulvik C.A."/>
        </authorList>
    </citation>
    <scope>NUCLEOTIDE SEQUENCE [LARGE SCALE GENOMIC DNA]</scope>
    <source>
        <strain evidence="12 13">H5244</strain>
    </source>
</reference>
<feature type="region of interest" description="Disordered" evidence="9">
    <location>
        <begin position="298"/>
        <end position="321"/>
    </location>
</feature>
<comment type="caution">
    <text evidence="12">The sequence shown here is derived from an EMBL/GenBank/DDBJ whole genome shotgun (WGS) entry which is preliminary data.</text>
</comment>
<dbReference type="EMBL" id="MUKV01000006">
    <property type="protein sequence ID" value="OQS42081.1"/>
    <property type="molecule type" value="Genomic_DNA"/>
</dbReference>
<evidence type="ECO:0000259" key="10">
    <source>
        <dbReference type="Pfam" id="PF02384"/>
    </source>
</evidence>
<organism evidence="12 13">
    <name type="scientific">Chromobacterium haemolyticum</name>
    <dbReference type="NCBI Taxonomy" id="394935"/>
    <lineage>
        <taxon>Bacteria</taxon>
        <taxon>Pseudomonadati</taxon>
        <taxon>Pseudomonadota</taxon>
        <taxon>Betaproteobacteria</taxon>
        <taxon>Neisseriales</taxon>
        <taxon>Chromobacteriaceae</taxon>
        <taxon>Chromobacterium</taxon>
    </lineage>
</organism>
<keyword evidence="6" id="KW-0680">Restriction system</keyword>
<evidence type="ECO:0000256" key="4">
    <source>
        <dbReference type="ARBA" id="ARBA00022679"/>
    </source>
</evidence>
<sequence>MTLLSPDQLEHELWASTELLREQVDLYDYKNHVFGLFVLKRLHDVFVERVQARMAAEGMSRKRADGVVQEQYGVYPQHARWPGLQERKKGIGEALDKAVAAIEEHHPALAGVLSVAQYQGHKRLSDEVLHPLMNHIGALKLGDADLEDPSRLGEVCEGLVRRYAAESGKRGGAFSTPAPVSQLLLRLAELQPGQSLYDPSCGAAGTLLDAWRMMSARPGGRLPDGRVALELFGQEKLPATWAMAKLCAYFHGVEMSLELGDTLVAPKHLTPEGWLPRFDRIVAQLPFTVKNWWTPLEDEAVEPPPADGKKRRRKRPAEPNYKKLADEHKRFGYGIPPRSFGDYAFVQHVLATLKEDGRAALVMPHDVLFRDGDEGRIRNGLLFGSQGQSGDRIEGVIALPPALFYGSGMPTCVVVLNKNKPAGLRNKVIIVDASKEFGRGRVQNTLRQEDIEHILRAYRAAVEQETEEPDYLRLVGLREIKQGHRGNLNVQRYFAQDEAAEVVDPEALATELAALQEQEQALDARLAAFFTEEQGWRVEEGELEGCLALADEKLELLSCQYAVKRKLRPSGIQALLNRGYGTRRMGKWSPHQSFKPSPLGVIPGNWEVCKLGELAAPLEATAEGELLEVTEDGGWRRAGEGLGTALPPNAFVFDPARLYQGALARNADDAPALAAADQRAFALDEARISPAFLECYRQSEGWRFCLERLGAAVEGAAFGFEALAEIPLPVPPLSEQRKLVEEWARQDEALLALQQRLLQWQARRDALLARFPSED</sequence>
<comment type="similarity">
    <text evidence="1">Belongs to the N(4)/N(6)-methyltransferase family.</text>
</comment>
<dbReference type="InterPro" id="IPR044946">
    <property type="entry name" value="Restrct_endonuc_typeI_TRD_sf"/>
</dbReference>
<comment type="catalytic activity">
    <reaction evidence="8">
        <text>a 2'-deoxyadenosine in DNA + S-adenosyl-L-methionine = an N(6)-methyl-2'-deoxyadenosine in DNA + S-adenosyl-L-homocysteine + H(+)</text>
        <dbReference type="Rhea" id="RHEA:15197"/>
        <dbReference type="Rhea" id="RHEA-COMP:12418"/>
        <dbReference type="Rhea" id="RHEA-COMP:12419"/>
        <dbReference type="ChEBI" id="CHEBI:15378"/>
        <dbReference type="ChEBI" id="CHEBI:57856"/>
        <dbReference type="ChEBI" id="CHEBI:59789"/>
        <dbReference type="ChEBI" id="CHEBI:90615"/>
        <dbReference type="ChEBI" id="CHEBI:90616"/>
        <dbReference type="EC" id="2.1.1.72"/>
    </reaction>
</comment>
<dbReference type="SUPFAM" id="SSF53335">
    <property type="entry name" value="S-adenosyl-L-methionine-dependent methyltransferases"/>
    <property type="match status" value="1"/>
</dbReference>
<accession>A0A1W0D4Y7</accession>
<dbReference type="GO" id="GO:0003677">
    <property type="term" value="F:DNA binding"/>
    <property type="evidence" value="ECO:0007669"/>
    <property type="project" value="UniProtKB-KW"/>
</dbReference>
<keyword evidence="4" id="KW-0808">Transferase</keyword>
<feature type="domain" description="DNA methylase adenine-specific" evidence="10">
    <location>
        <begin position="151"/>
        <end position="500"/>
    </location>
</feature>
<gene>
    <name evidence="12" type="ORF">B0T45_07605</name>
</gene>
<keyword evidence="3" id="KW-0489">Methyltransferase</keyword>
<dbReference type="InterPro" id="IPR003356">
    <property type="entry name" value="DNA_methylase_A-5"/>
</dbReference>